<keyword evidence="4" id="KW-0325">Glycoprotein</keyword>
<evidence type="ECO:0000256" key="4">
    <source>
        <dbReference type="ARBA" id="ARBA00023180"/>
    </source>
</evidence>
<feature type="chain" id="PRO_5003508757" evidence="7">
    <location>
        <begin position="19"/>
        <end position="438"/>
    </location>
</feature>
<evidence type="ECO:0000256" key="7">
    <source>
        <dbReference type="SAM" id="SignalP"/>
    </source>
</evidence>
<dbReference type="GO" id="GO:0005199">
    <property type="term" value="F:structural constituent of cell wall"/>
    <property type="evidence" value="ECO:0007669"/>
    <property type="project" value="TreeGrafter"/>
</dbReference>
<evidence type="ECO:0000256" key="2">
    <source>
        <dbReference type="ARBA" id="ARBA00022622"/>
    </source>
</evidence>
<dbReference type="EMBL" id="HE612864">
    <property type="protein sequence ID" value="CCE64719.1"/>
    <property type="molecule type" value="Genomic_DNA"/>
</dbReference>
<evidence type="ECO:0000313" key="8">
    <source>
        <dbReference type="EMBL" id="CCE64719.1"/>
    </source>
</evidence>
<dbReference type="GO" id="GO:0009277">
    <property type="term" value="C:fungal-type cell wall"/>
    <property type="evidence" value="ECO:0007669"/>
    <property type="project" value="TreeGrafter"/>
</dbReference>
<dbReference type="GeneID" id="11534472"/>
<dbReference type="KEGG" id="tpf:TPHA_0I02150"/>
<dbReference type="STRING" id="1071381.G8BXU1"/>
<dbReference type="HOGENOM" id="CLU_625819_0_0_1"/>
<keyword evidence="9" id="KW-1185">Reference proteome</keyword>
<dbReference type="GO" id="GO:0031505">
    <property type="term" value="P:fungal-type cell wall organization"/>
    <property type="evidence" value="ECO:0007669"/>
    <property type="project" value="TreeGrafter"/>
</dbReference>
<reference evidence="8 9" key="1">
    <citation type="journal article" date="2011" name="Proc. Natl. Acad. Sci. U.S.A.">
        <title>Evolutionary erosion of yeast sex chromosomes by mating-type switching accidents.</title>
        <authorList>
            <person name="Gordon J.L."/>
            <person name="Armisen D."/>
            <person name="Proux-Wera E."/>
            <person name="Oheigeartaigh S.S."/>
            <person name="Byrne K.P."/>
            <person name="Wolfe K.H."/>
        </authorList>
    </citation>
    <scope>NUCLEOTIDE SEQUENCE [LARGE SCALE GENOMIC DNA]</scope>
    <source>
        <strain evidence="9">ATCC 24235 / CBS 4417 / NBRC 1672 / NRRL Y-8282 / UCD 70-5</strain>
    </source>
</reference>
<dbReference type="eggNOG" id="ENOG502R5YV">
    <property type="taxonomic scope" value="Eukaryota"/>
</dbReference>
<evidence type="ECO:0000313" key="9">
    <source>
        <dbReference type="Proteomes" id="UP000005666"/>
    </source>
</evidence>
<dbReference type="Pfam" id="PF00660">
    <property type="entry name" value="SRP1_TIP1"/>
    <property type="match status" value="1"/>
</dbReference>
<feature type="region of interest" description="Disordered" evidence="6">
    <location>
        <begin position="231"/>
        <end position="267"/>
    </location>
</feature>
<feature type="signal peptide" evidence="7">
    <location>
        <begin position="1"/>
        <end position="18"/>
    </location>
</feature>
<dbReference type="GO" id="GO:0000324">
    <property type="term" value="C:fungal-type vacuole"/>
    <property type="evidence" value="ECO:0007669"/>
    <property type="project" value="TreeGrafter"/>
</dbReference>
<evidence type="ECO:0000256" key="5">
    <source>
        <dbReference type="ARBA" id="ARBA00023288"/>
    </source>
</evidence>
<dbReference type="InterPro" id="IPR025928">
    <property type="entry name" value="Flocculin_t3_rpt"/>
</dbReference>
<dbReference type="PANTHER" id="PTHR31002">
    <property type="entry name" value="SERIPAUPERIN"/>
    <property type="match status" value="1"/>
</dbReference>
<dbReference type="Proteomes" id="UP000005666">
    <property type="component" value="Chromosome 9"/>
</dbReference>
<protein>
    <submittedName>
        <fullName evidence="8">Uncharacterized protein</fullName>
    </submittedName>
</protein>
<organism evidence="8 9">
    <name type="scientific">Tetrapisispora phaffii (strain ATCC 24235 / CBS 4417 / NBRC 1672 / NRRL Y-8282 / UCD 70-5)</name>
    <name type="common">Yeast</name>
    <name type="synonym">Fabospora phaffii</name>
    <dbReference type="NCBI Taxonomy" id="1071381"/>
    <lineage>
        <taxon>Eukaryota</taxon>
        <taxon>Fungi</taxon>
        <taxon>Dikarya</taxon>
        <taxon>Ascomycota</taxon>
        <taxon>Saccharomycotina</taxon>
        <taxon>Saccharomycetes</taxon>
        <taxon>Saccharomycetales</taxon>
        <taxon>Saccharomycetaceae</taxon>
        <taxon>Tetrapisispora</taxon>
    </lineage>
</organism>
<evidence type="ECO:0000256" key="6">
    <source>
        <dbReference type="SAM" id="MobiDB-lite"/>
    </source>
</evidence>
<dbReference type="PANTHER" id="PTHR31002:SF34">
    <property type="entry name" value="CELL WALL PROTEIN CWP1-RELATED"/>
    <property type="match status" value="1"/>
</dbReference>
<evidence type="ECO:0000256" key="1">
    <source>
        <dbReference type="ARBA" id="ARBA00004589"/>
    </source>
</evidence>
<keyword evidence="2" id="KW-0472">Membrane</keyword>
<dbReference type="OMA" id="NTEWSQS"/>
<dbReference type="RefSeq" id="XP_003687153.1">
    <property type="nucleotide sequence ID" value="XM_003687105.1"/>
</dbReference>
<gene>
    <name evidence="8" type="primary">TPHA0I02150</name>
    <name evidence="8" type="ordered locus">TPHA_0I02150</name>
</gene>
<keyword evidence="5" id="KW-0449">Lipoprotein</keyword>
<keyword evidence="2" id="KW-0336">GPI-anchor</keyword>
<proteinExistence type="predicted"/>
<dbReference type="AlphaFoldDB" id="G8BXU1"/>
<dbReference type="Pfam" id="PF13928">
    <property type="entry name" value="Flocculin_t3"/>
    <property type="match status" value="1"/>
</dbReference>
<accession>G8BXU1</accession>
<name>G8BXU1_TETPH</name>
<evidence type="ECO:0000256" key="3">
    <source>
        <dbReference type="ARBA" id="ARBA00022729"/>
    </source>
</evidence>
<sequence>MKLSNIALLSAAAATASAYDHKSAAIVELEVYMTDIVNNMDQYLAMQEANPGQAFPSEIMSAYIQIAIGNTISYTSFFSTIDESEVEFMMTGVSWYSARLAPSVSAALLEAGIDTNDENVATTSSAVTPAASSTVASSTIVSSSAVASSSASSSSAVASSTVSGDMTVSQVTVTETSTDSATVQETVTLCSSSPSSAEASSVAGHYAEASSVAGSSARASSVAGFSSEASSAASSTSSSSAASSTSSSTSSSSAASSTSSSSAASSTSSSSAAAASANEAGATVVTLTDLSTTLATITSCDDHACTEIVKNQTITSTIHRTVKETVVVPCETTSTTNPGETTASPVTLYSTITDGATTTLITITSCEDNKCSEVVSTKAVNANADNKASATTLAQVSSISSEGSGAHSSSPIVLENTNGAFKYGVSFGSIIVALVALL</sequence>
<dbReference type="GO" id="GO:0098552">
    <property type="term" value="C:side of membrane"/>
    <property type="evidence" value="ECO:0007669"/>
    <property type="project" value="UniProtKB-KW"/>
</dbReference>
<dbReference type="InterPro" id="IPR000992">
    <property type="entry name" value="SRP1_TIP1"/>
</dbReference>
<comment type="subcellular location">
    <subcellularLocation>
        <location evidence="1">Membrane</location>
        <topology evidence="1">Lipid-anchor</topology>
        <topology evidence="1">GPI-anchor</topology>
    </subcellularLocation>
</comment>
<dbReference type="InterPro" id="IPR050788">
    <property type="entry name" value="Yeast_SRP1/TIP1_CWP"/>
</dbReference>
<keyword evidence="3 7" id="KW-0732">Signal</keyword>